<dbReference type="SUPFAM" id="SSF53067">
    <property type="entry name" value="Actin-like ATPase domain"/>
    <property type="match status" value="2"/>
</dbReference>
<sequence length="379" mass="43242">MAVVCDTGTGFLKLGWSYSTYPEYVIPNILGKPNRRFKFSEHYQGDLDKDYFDQEMRDMLWNLDLIRPIEHGVITDWEAMSKIWTYGFINRMHVDPSSTSIFLTEAPLNPKANREKMVEHMLEDFQFMGCKVETQATLTLVALGLNSGLVVDSGDGVTHCVPVCDSRLLTNSVKRIDVAGYDITTYLSHLLLKKGYQFFTSFDVDQVREIKENCCYLARDPREEMRLYQNTTASNMSYKLPDGNWVRIGPERFQAAEVLFYPALIGKEENGIPEMVYESLYEAPEDYRAILAQNIILSGGTTMLPGFGQRLQKSLRDKVSEIGSPYKCKVLDPLNRKILVFLGAAIVALILEAHPDQWITREDWAEEGTRAVHKFDGKL</sequence>
<name>A0A1R2D1N5_9CILI</name>
<dbReference type="SMART" id="SM00268">
    <property type="entry name" value="ACTIN"/>
    <property type="match status" value="1"/>
</dbReference>
<keyword evidence="3" id="KW-0206">Cytoskeleton</keyword>
<comment type="subcellular location">
    <subcellularLocation>
        <location evidence="1">Cytoplasm</location>
        <location evidence="1">Cytoskeleton</location>
    </subcellularLocation>
</comment>
<dbReference type="PRINTS" id="PR00190">
    <property type="entry name" value="ACTIN"/>
</dbReference>
<organism evidence="6 7">
    <name type="scientific">Stentor coeruleus</name>
    <dbReference type="NCBI Taxonomy" id="5963"/>
    <lineage>
        <taxon>Eukaryota</taxon>
        <taxon>Sar</taxon>
        <taxon>Alveolata</taxon>
        <taxon>Ciliophora</taxon>
        <taxon>Postciliodesmatophora</taxon>
        <taxon>Heterotrichea</taxon>
        <taxon>Heterotrichida</taxon>
        <taxon>Stentoridae</taxon>
        <taxon>Stentor</taxon>
    </lineage>
</organism>
<evidence type="ECO:0000256" key="3">
    <source>
        <dbReference type="ARBA" id="ARBA00023212"/>
    </source>
</evidence>
<dbReference type="FunFam" id="3.30.420.40:FF:000050">
    <property type="entry name" value="Actin, alpha skeletal muscle"/>
    <property type="match status" value="1"/>
</dbReference>
<keyword evidence="7" id="KW-1185">Reference proteome</keyword>
<dbReference type="AlphaFoldDB" id="A0A1R2D1N5"/>
<comment type="catalytic activity">
    <reaction evidence="4">
        <text>ATP + H2O = ADP + phosphate + H(+)</text>
        <dbReference type="Rhea" id="RHEA:13065"/>
        <dbReference type="ChEBI" id="CHEBI:15377"/>
        <dbReference type="ChEBI" id="CHEBI:15378"/>
        <dbReference type="ChEBI" id="CHEBI:30616"/>
        <dbReference type="ChEBI" id="CHEBI:43474"/>
        <dbReference type="ChEBI" id="CHEBI:456216"/>
    </reaction>
</comment>
<accession>A0A1R2D1N5</accession>
<protein>
    <recommendedName>
        <fullName evidence="2">Actin, cytoplasmic</fullName>
    </recommendedName>
</protein>
<dbReference type="Proteomes" id="UP000187209">
    <property type="component" value="Unassembled WGS sequence"/>
</dbReference>
<dbReference type="FunFam" id="3.90.640.10:FF:000007">
    <property type="entry name" value="Actin like 7B"/>
    <property type="match status" value="1"/>
</dbReference>
<evidence type="ECO:0000256" key="2">
    <source>
        <dbReference type="ARBA" id="ARBA00020098"/>
    </source>
</evidence>
<dbReference type="Gene3D" id="3.30.420.40">
    <property type="match status" value="2"/>
</dbReference>
<dbReference type="GO" id="GO:0005856">
    <property type="term" value="C:cytoskeleton"/>
    <property type="evidence" value="ECO:0007669"/>
    <property type="project" value="UniProtKB-SubCell"/>
</dbReference>
<dbReference type="InterPro" id="IPR043129">
    <property type="entry name" value="ATPase_NBD"/>
</dbReference>
<gene>
    <name evidence="6" type="ORF">SteCoe_1536</name>
</gene>
<dbReference type="Pfam" id="PF00022">
    <property type="entry name" value="Actin"/>
    <property type="match status" value="1"/>
</dbReference>
<evidence type="ECO:0000256" key="5">
    <source>
        <dbReference type="RuleBase" id="RU000487"/>
    </source>
</evidence>
<comment type="caution">
    <text evidence="6">The sequence shown here is derived from an EMBL/GenBank/DDBJ whole genome shotgun (WGS) entry which is preliminary data.</text>
</comment>
<comment type="similarity">
    <text evidence="5">Belongs to the actin family.</text>
</comment>
<proteinExistence type="inferred from homology"/>
<evidence type="ECO:0000313" key="7">
    <source>
        <dbReference type="Proteomes" id="UP000187209"/>
    </source>
</evidence>
<keyword evidence="3" id="KW-0963">Cytoplasm</keyword>
<dbReference type="EMBL" id="MPUH01000016">
    <property type="protein sequence ID" value="OMJ95162.1"/>
    <property type="molecule type" value="Genomic_DNA"/>
</dbReference>
<evidence type="ECO:0000256" key="1">
    <source>
        <dbReference type="ARBA" id="ARBA00004245"/>
    </source>
</evidence>
<dbReference type="Gene3D" id="3.90.640.10">
    <property type="entry name" value="Actin, Chain A, domain 4"/>
    <property type="match status" value="1"/>
</dbReference>
<dbReference type="InterPro" id="IPR004000">
    <property type="entry name" value="Actin"/>
</dbReference>
<evidence type="ECO:0000256" key="4">
    <source>
        <dbReference type="ARBA" id="ARBA00049360"/>
    </source>
</evidence>
<evidence type="ECO:0000313" key="6">
    <source>
        <dbReference type="EMBL" id="OMJ95162.1"/>
    </source>
</evidence>
<dbReference type="PANTHER" id="PTHR11937">
    <property type="entry name" value="ACTIN"/>
    <property type="match status" value="1"/>
</dbReference>
<reference evidence="6 7" key="1">
    <citation type="submission" date="2016-11" db="EMBL/GenBank/DDBJ databases">
        <title>The macronuclear genome of Stentor coeruleus: a giant cell with tiny introns.</title>
        <authorList>
            <person name="Slabodnick M."/>
            <person name="Ruby J.G."/>
            <person name="Reiff S.B."/>
            <person name="Swart E.C."/>
            <person name="Gosai S."/>
            <person name="Prabakaran S."/>
            <person name="Witkowska E."/>
            <person name="Larue G.E."/>
            <person name="Fisher S."/>
            <person name="Freeman R.M."/>
            <person name="Gunawardena J."/>
            <person name="Chu W."/>
            <person name="Stover N.A."/>
            <person name="Gregory B.D."/>
            <person name="Nowacki M."/>
            <person name="Derisi J."/>
            <person name="Roy S.W."/>
            <person name="Marshall W.F."/>
            <person name="Sood P."/>
        </authorList>
    </citation>
    <scope>NUCLEOTIDE SEQUENCE [LARGE SCALE GENOMIC DNA]</scope>
    <source>
        <strain evidence="6">WM001</strain>
    </source>
</reference>
<dbReference type="OrthoDB" id="5132116at2759"/>